<dbReference type="Gene3D" id="1.10.510.10">
    <property type="entry name" value="Transferase(Phosphotransferase) domain 1"/>
    <property type="match status" value="1"/>
</dbReference>
<keyword evidence="3" id="KW-1185">Reference proteome</keyword>
<dbReference type="SMART" id="SM00219">
    <property type="entry name" value="TyrKc"/>
    <property type="match status" value="1"/>
</dbReference>
<dbReference type="GO" id="GO:0004714">
    <property type="term" value="F:transmembrane receptor protein tyrosine kinase activity"/>
    <property type="evidence" value="ECO:0007669"/>
    <property type="project" value="TreeGrafter"/>
</dbReference>
<name>A0A226DRD5_FOLCA</name>
<gene>
    <name evidence="2" type="ORF">Fcan01_17235</name>
</gene>
<reference evidence="2 3" key="1">
    <citation type="submission" date="2015-12" db="EMBL/GenBank/DDBJ databases">
        <title>The genome of Folsomia candida.</title>
        <authorList>
            <person name="Faddeeva A."/>
            <person name="Derks M.F."/>
            <person name="Anvar Y."/>
            <person name="Smit S."/>
            <person name="Van Straalen N."/>
            <person name="Roelofs D."/>
        </authorList>
    </citation>
    <scope>NUCLEOTIDE SEQUENCE [LARGE SCALE GENOMIC DNA]</scope>
    <source>
        <strain evidence="2 3">VU population</strain>
        <tissue evidence="2">Whole body</tissue>
    </source>
</reference>
<dbReference type="PROSITE" id="PS50011">
    <property type="entry name" value="PROTEIN_KINASE_DOM"/>
    <property type="match status" value="1"/>
</dbReference>
<dbReference type="Proteomes" id="UP000198287">
    <property type="component" value="Unassembled WGS sequence"/>
</dbReference>
<dbReference type="GO" id="GO:0043235">
    <property type="term" value="C:receptor complex"/>
    <property type="evidence" value="ECO:0007669"/>
    <property type="project" value="TreeGrafter"/>
</dbReference>
<keyword evidence="2" id="KW-0418">Kinase</keyword>
<dbReference type="InterPro" id="IPR000719">
    <property type="entry name" value="Prot_kinase_dom"/>
</dbReference>
<comment type="caution">
    <text evidence="2">The sequence shown here is derived from an EMBL/GenBank/DDBJ whole genome shotgun (WGS) entry which is preliminary data.</text>
</comment>
<dbReference type="OrthoDB" id="535945at2759"/>
<dbReference type="PRINTS" id="PR00109">
    <property type="entry name" value="TYRKINASE"/>
</dbReference>
<evidence type="ECO:0000259" key="1">
    <source>
        <dbReference type="PROSITE" id="PS50011"/>
    </source>
</evidence>
<dbReference type="Pfam" id="PF07714">
    <property type="entry name" value="PK_Tyr_Ser-Thr"/>
    <property type="match status" value="1"/>
</dbReference>
<proteinExistence type="predicted"/>
<keyword evidence="2" id="KW-0808">Transferase</keyword>
<dbReference type="InterPro" id="IPR011009">
    <property type="entry name" value="Kinase-like_dom_sf"/>
</dbReference>
<evidence type="ECO:0000313" key="3">
    <source>
        <dbReference type="Proteomes" id="UP000198287"/>
    </source>
</evidence>
<dbReference type="GO" id="GO:0005524">
    <property type="term" value="F:ATP binding"/>
    <property type="evidence" value="ECO:0007669"/>
    <property type="project" value="InterPro"/>
</dbReference>
<dbReference type="PANTHER" id="PTHR24416:SF611">
    <property type="entry name" value="TYROSINE-PROTEIN KINASE TRANSMEMBRANE RECEPTOR ROR"/>
    <property type="match status" value="1"/>
</dbReference>
<feature type="domain" description="Protein kinase" evidence="1">
    <location>
        <begin position="1"/>
        <end position="164"/>
    </location>
</feature>
<accession>A0A226DRD5</accession>
<dbReference type="PANTHER" id="PTHR24416">
    <property type="entry name" value="TYROSINE-PROTEIN KINASE RECEPTOR"/>
    <property type="match status" value="1"/>
</dbReference>
<evidence type="ECO:0000313" key="2">
    <source>
        <dbReference type="EMBL" id="OXA47769.1"/>
    </source>
</evidence>
<dbReference type="AlphaFoldDB" id="A0A226DRD5"/>
<dbReference type="InterPro" id="IPR050122">
    <property type="entry name" value="RTK"/>
</dbReference>
<dbReference type="InterPro" id="IPR020635">
    <property type="entry name" value="Tyr_kinase_cat_dom"/>
</dbReference>
<dbReference type="InterPro" id="IPR001245">
    <property type="entry name" value="Ser-Thr/Tyr_kinase_cat_dom"/>
</dbReference>
<organism evidence="2 3">
    <name type="scientific">Folsomia candida</name>
    <name type="common">Springtail</name>
    <dbReference type="NCBI Taxonomy" id="158441"/>
    <lineage>
        <taxon>Eukaryota</taxon>
        <taxon>Metazoa</taxon>
        <taxon>Ecdysozoa</taxon>
        <taxon>Arthropoda</taxon>
        <taxon>Hexapoda</taxon>
        <taxon>Collembola</taxon>
        <taxon>Entomobryomorpha</taxon>
        <taxon>Isotomoidea</taxon>
        <taxon>Isotomidae</taxon>
        <taxon>Proisotominae</taxon>
        <taxon>Folsomia</taxon>
    </lineage>
</organism>
<protein>
    <submittedName>
        <fullName evidence="2">Tyrosine-protein kinase CSK</fullName>
    </submittedName>
</protein>
<dbReference type="EMBL" id="LNIX01000012">
    <property type="protein sequence ID" value="OXA47769.1"/>
    <property type="molecule type" value="Genomic_DNA"/>
</dbReference>
<dbReference type="SUPFAM" id="SSF56112">
    <property type="entry name" value="Protein kinase-like (PK-like)"/>
    <property type="match status" value="1"/>
</dbReference>
<dbReference type="GO" id="GO:0007169">
    <property type="term" value="P:cell surface receptor protein tyrosine kinase signaling pathway"/>
    <property type="evidence" value="ECO:0007669"/>
    <property type="project" value="TreeGrafter"/>
</dbReference>
<dbReference type="GO" id="GO:0005886">
    <property type="term" value="C:plasma membrane"/>
    <property type="evidence" value="ECO:0007669"/>
    <property type="project" value="TreeGrafter"/>
</dbReference>
<dbReference type="STRING" id="158441.A0A226DRD5"/>
<sequence length="166" mass="19607">MGSSSRGCHEVSGIEKYNPWRPFSKKCAARWARKRKAVRFWNVTEIISVRRIHSSRAICVFPWRNMAIEVLRDLKFSIKSDVWSFGVLLWEFYTFGETPWAEVEWNGNFVNLLMDGYALKQLKYGGKIYTEVMLPCWNIDAGRRPSFTKLEKLLCHRSEEERYIIS</sequence>